<evidence type="ECO:0000313" key="3">
    <source>
        <dbReference type="Proteomes" id="UP000616724"/>
    </source>
</evidence>
<feature type="transmembrane region" description="Helical" evidence="1">
    <location>
        <begin position="126"/>
        <end position="145"/>
    </location>
</feature>
<feature type="transmembrane region" description="Helical" evidence="1">
    <location>
        <begin position="228"/>
        <end position="248"/>
    </location>
</feature>
<feature type="transmembrane region" description="Helical" evidence="1">
    <location>
        <begin position="393"/>
        <end position="412"/>
    </location>
</feature>
<evidence type="ECO:0000313" key="2">
    <source>
        <dbReference type="EMBL" id="GIH74582.1"/>
    </source>
</evidence>
<gene>
    <name evidence="2" type="ORF">Plo01_10110</name>
</gene>
<feature type="transmembrane region" description="Helical" evidence="1">
    <location>
        <begin position="23"/>
        <end position="47"/>
    </location>
</feature>
<keyword evidence="3" id="KW-1185">Reference proteome</keyword>
<evidence type="ECO:0000256" key="1">
    <source>
        <dbReference type="SAM" id="Phobius"/>
    </source>
</evidence>
<feature type="transmembrane region" description="Helical" evidence="1">
    <location>
        <begin position="181"/>
        <end position="208"/>
    </location>
</feature>
<sequence>MIETVRTSPSPVRRAVNPLRHRIVVTGLVLVLLQAAWLVFVVGGSFFKEDDFQLIVRVTDPEMGWDGLLEPVGGRFVPGVLAVVWAAAWLDVYGWGLVTAIVVTVQALASVAVLRMLVVAFGERKAILAPFALYLFWPLAVPSLAWWSAALPVAGLHLALAMAVSSYLLRVRRGRRAATGVVVWTLVGSCFSAAALLIPVLLLAVHAVFLLGGRGAVRRVLRGSPVLWTLYGTLTAALGAVHLAARIAGQDVTPPAPGDAAGFVVRLLGETTATALVGGPFQWYLPRPDHGLALPDPPVTVTAWIVIVVVVWASSRVRGVRGAAPAWGILLGYVLLSALLPALLWTVGAAGPFAGAETRLVADATPVAAFSLAAAFLPLVGERDREGGRPVGRVLRVGGTVLVAAVVAASLWSGAALRARIDSEPVRDYLATAAGELARTPSSTQIYDTTVPRELMSSWFGDDRLTSRVLAPLAPVDLRGVLREPVPSSAPLIFDETGRLRPMGVFPVSVARAPGGCWPLLGNRVDIPLDQDLPRRTYTVALSYTATSQALAVFSYGGEQVRLSLRPGPQAVYLQITGGGSAMRISQITSGTGLCVSGLSVGAAVVRR</sequence>
<feature type="transmembrane region" description="Helical" evidence="1">
    <location>
        <begin position="151"/>
        <end position="169"/>
    </location>
</feature>
<protein>
    <submittedName>
        <fullName evidence="2">Uncharacterized protein</fullName>
    </submittedName>
</protein>
<feature type="transmembrane region" description="Helical" evidence="1">
    <location>
        <begin position="260"/>
        <end position="285"/>
    </location>
</feature>
<name>A0A8J3W397_9ACTN</name>
<feature type="transmembrane region" description="Helical" evidence="1">
    <location>
        <begin position="297"/>
        <end position="314"/>
    </location>
</feature>
<dbReference type="RefSeq" id="WP_203889312.1">
    <property type="nucleotide sequence ID" value="NZ_BOOH01000010.1"/>
</dbReference>
<feature type="transmembrane region" description="Helical" evidence="1">
    <location>
        <begin position="360"/>
        <end position="381"/>
    </location>
</feature>
<organism evidence="2 3">
    <name type="scientific">Planobispora longispora</name>
    <dbReference type="NCBI Taxonomy" id="28887"/>
    <lineage>
        <taxon>Bacteria</taxon>
        <taxon>Bacillati</taxon>
        <taxon>Actinomycetota</taxon>
        <taxon>Actinomycetes</taxon>
        <taxon>Streptosporangiales</taxon>
        <taxon>Streptosporangiaceae</taxon>
        <taxon>Planobispora</taxon>
    </lineage>
</organism>
<keyword evidence="1" id="KW-0812">Transmembrane</keyword>
<feature type="transmembrane region" description="Helical" evidence="1">
    <location>
        <begin position="92"/>
        <end position="114"/>
    </location>
</feature>
<comment type="caution">
    <text evidence="2">The sequence shown here is derived from an EMBL/GenBank/DDBJ whole genome shotgun (WGS) entry which is preliminary data.</text>
</comment>
<feature type="transmembrane region" description="Helical" evidence="1">
    <location>
        <begin position="326"/>
        <end position="348"/>
    </location>
</feature>
<keyword evidence="1" id="KW-0472">Membrane</keyword>
<dbReference type="Proteomes" id="UP000616724">
    <property type="component" value="Unassembled WGS sequence"/>
</dbReference>
<reference evidence="2 3" key="1">
    <citation type="submission" date="2021-01" db="EMBL/GenBank/DDBJ databases">
        <title>Whole genome shotgun sequence of Planobispora longispora NBRC 13918.</title>
        <authorList>
            <person name="Komaki H."/>
            <person name="Tamura T."/>
        </authorList>
    </citation>
    <scope>NUCLEOTIDE SEQUENCE [LARGE SCALE GENOMIC DNA]</scope>
    <source>
        <strain evidence="2 3">NBRC 13918</strain>
    </source>
</reference>
<accession>A0A8J3W397</accession>
<keyword evidence="1" id="KW-1133">Transmembrane helix</keyword>
<dbReference type="AlphaFoldDB" id="A0A8J3W397"/>
<dbReference type="EMBL" id="BOOH01000010">
    <property type="protein sequence ID" value="GIH74582.1"/>
    <property type="molecule type" value="Genomic_DNA"/>
</dbReference>
<proteinExistence type="predicted"/>